<protein>
    <recommendedName>
        <fullName evidence="4">Large ribosomal subunit protein uL23</fullName>
    </recommendedName>
</protein>
<proteinExistence type="inferred from homology"/>
<name>A0A0G0QIB3_9BACT</name>
<keyword evidence="4" id="KW-0694">RNA-binding</keyword>
<feature type="compositionally biased region" description="Basic and acidic residues" evidence="5">
    <location>
        <begin position="7"/>
        <end position="26"/>
    </location>
</feature>
<dbReference type="EMBL" id="LBXZ01000010">
    <property type="protein sequence ID" value="KKR40084.1"/>
    <property type="molecule type" value="Genomic_DNA"/>
</dbReference>
<evidence type="ECO:0000313" key="7">
    <source>
        <dbReference type="Proteomes" id="UP000034072"/>
    </source>
</evidence>
<dbReference type="GO" id="GO:1990904">
    <property type="term" value="C:ribonucleoprotein complex"/>
    <property type="evidence" value="ECO:0007669"/>
    <property type="project" value="UniProtKB-KW"/>
</dbReference>
<sequence length="141" mass="15859">MKLNIFKNDEDKSKKNSKKVEATLDSQEGSKEAIKEDAVSSSIKLNYLPGAYRVLKSFYISEKATNLVTMNQYVFVVGDKTNKVEVKKNIEKLFDVKVKDVRIINMPSKIRNVGRHSGIKSGFKKAIVVLKDGYSIDQAKA</sequence>
<gene>
    <name evidence="4" type="primary">rplW</name>
    <name evidence="6" type="ORF">UT75_C0010G0023</name>
</gene>
<dbReference type="InterPro" id="IPR012678">
    <property type="entry name" value="Ribosomal_uL23/eL15/eS24_sf"/>
</dbReference>
<evidence type="ECO:0000256" key="4">
    <source>
        <dbReference type="HAMAP-Rule" id="MF_01369"/>
    </source>
</evidence>
<dbReference type="SUPFAM" id="SSF54189">
    <property type="entry name" value="Ribosomal proteins S24e, L23 and L15e"/>
    <property type="match status" value="1"/>
</dbReference>
<dbReference type="Proteomes" id="UP000034072">
    <property type="component" value="Unassembled WGS sequence"/>
</dbReference>
<keyword evidence="4" id="KW-0699">rRNA-binding</keyword>
<dbReference type="Gene3D" id="3.30.70.330">
    <property type="match status" value="1"/>
</dbReference>
<dbReference type="GO" id="GO:0019843">
    <property type="term" value="F:rRNA binding"/>
    <property type="evidence" value="ECO:0007669"/>
    <property type="project" value="UniProtKB-UniRule"/>
</dbReference>
<dbReference type="PANTHER" id="PTHR11620">
    <property type="entry name" value="60S RIBOSOMAL PROTEIN L23A"/>
    <property type="match status" value="1"/>
</dbReference>
<evidence type="ECO:0000313" key="6">
    <source>
        <dbReference type="EMBL" id="KKR40084.1"/>
    </source>
</evidence>
<dbReference type="Pfam" id="PF00276">
    <property type="entry name" value="Ribosomal_L23"/>
    <property type="match status" value="1"/>
</dbReference>
<dbReference type="InterPro" id="IPR012677">
    <property type="entry name" value="Nucleotide-bd_a/b_plait_sf"/>
</dbReference>
<accession>A0A0G0QIB3</accession>
<dbReference type="AlphaFoldDB" id="A0A0G0QIB3"/>
<keyword evidence="2 4" id="KW-0689">Ribosomal protein</keyword>
<comment type="subunit">
    <text evidence="4">Part of the 50S ribosomal subunit. Contacts protein L29, and trigger factor when it is bound to the ribosome.</text>
</comment>
<organism evidence="6 7">
    <name type="scientific">Candidatus Yanofskybacteria bacterium GW2011_GWE2_40_11</name>
    <dbReference type="NCBI Taxonomy" id="1619033"/>
    <lineage>
        <taxon>Bacteria</taxon>
        <taxon>Candidatus Yanofskyibacteriota</taxon>
    </lineage>
</organism>
<evidence type="ECO:0000256" key="5">
    <source>
        <dbReference type="SAM" id="MobiDB-lite"/>
    </source>
</evidence>
<dbReference type="GO" id="GO:0006412">
    <property type="term" value="P:translation"/>
    <property type="evidence" value="ECO:0007669"/>
    <property type="project" value="UniProtKB-UniRule"/>
</dbReference>
<dbReference type="NCBIfam" id="NF004363">
    <property type="entry name" value="PRK05738.2-4"/>
    <property type="match status" value="1"/>
</dbReference>
<comment type="function">
    <text evidence="4">One of the early assembly proteins it binds 23S rRNA. One of the proteins that surrounds the polypeptide exit tunnel on the outside of the ribosome. Forms the main docking site for trigger factor binding to the ribosome.</text>
</comment>
<feature type="region of interest" description="Disordered" evidence="5">
    <location>
        <begin position="1"/>
        <end position="26"/>
    </location>
</feature>
<comment type="similarity">
    <text evidence="1 4">Belongs to the universal ribosomal protein uL23 family.</text>
</comment>
<evidence type="ECO:0000256" key="2">
    <source>
        <dbReference type="ARBA" id="ARBA00022980"/>
    </source>
</evidence>
<evidence type="ECO:0000256" key="1">
    <source>
        <dbReference type="ARBA" id="ARBA00006700"/>
    </source>
</evidence>
<reference evidence="6 7" key="1">
    <citation type="journal article" date="2015" name="Nature">
        <title>rRNA introns, odd ribosomes, and small enigmatic genomes across a large radiation of phyla.</title>
        <authorList>
            <person name="Brown C.T."/>
            <person name="Hug L.A."/>
            <person name="Thomas B.C."/>
            <person name="Sharon I."/>
            <person name="Castelle C.J."/>
            <person name="Singh A."/>
            <person name="Wilkins M.J."/>
            <person name="Williams K.H."/>
            <person name="Banfield J.F."/>
        </authorList>
    </citation>
    <scope>NUCLEOTIDE SEQUENCE [LARGE SCALE GENOMIC DNA]</scope>
</reference>
<dbReference type="HAMAP" id="MF_01369_B">
    <property type="entry name" value="Ribosomal_uL23_B"/>
    <property type="match status" value="1"/>
</dbReference>
<dbReference type="GO" id="GO:0003735">
    <property type="term" value="F:structural constituent of ribosome"/>
    <property type="evidence" value="ECO:0007669"/>
    <property type="project" value="InterPro"/>
</dbReference>
<evidence type="ECO:0000256" key="3">
    <source>
        <dbReference type="ARBA" id="ARBA00023274"/>
    </source>
</evidence>
<comment type="caution">
    <text evidence="6">The sequence shown here is derived from an EMBL/GenBank/DDBJ whole genome shotgun (WGS) entry which is preliminary data.</text>
</comment>
<keyword evidence="3 4" id="KW-0687">Ribonucleoprotein</keyword>
<dbReference type="GO" id="GO:0005840">
    <property type="term" value="C:ribosome"/>
    <property type="evidence" value="ECO:0007669"/>
    <property type="project" value="UniProtKB-KW"/>
</dbReference>
<dbReference type="InterPro" id="IPR013025">
    <property type="entry name" value="Ribosomal_uL23-like"/>
</dbReference>